<reference evidence="3 4" key="1">
    <citation type="journal article" date="2019" name="Nat. Microbiol.">
        <title>Mediterranean grassland soil C-N compound turnover is dependent on rainfall and depth, and is mediated by genomically divergent microorganisms.</title>
        <authorList>
            <person name="Diamond S."/>
            <person name="Andeer P.F."/>
            <person name="Li Z."/>
            <person name="Crits-Christoph A."/>
            <person name="Burstein D."/>
            <person name="Anantharaman K."/>
            <person name="Lane K.R."/>
            <person name="Thomas B.C."/>
            <person name="Pan C."/>
            <person name="Northen T.R."/>
            <person name="Banfield J.F."/>
        </authorList>
    </citation>
    <scope>NUCLEOTIDE SEQUENCE [LARGE SCALE GENOMIC DNA]</scope>
    <source>
        <strain evidence="3">NP_7</strain>
    </source>
</reference>
<dbReference type="EMBL" id="VBAO01000089">
    <property type="protein sequence ID" value="TMI83143.1"/>
    <property type="molecule type" value="Genomic_DNA"/>
</dbReference>
<proteinExistence type="predicted"/>
<feature type="region of interest" description="Disordered" evidence="1">
    <location>
        <begin position="1"/>
        <end position="21"/>
    </location>
</feature>
<feature type="domain" description="DUF1989" evidence="2">
    <location>
        <begin position="31"/>
        <end position="195"/>
    </location>
</feature>
<dbReference type="PANTHER" id="PTHR31527:SF0">
    <property type="entry name" value="RE64534P"/>
    <property type="match status" value="1"/>
</dbReference>
<evidence type="ECO:0000313" key="3">
    <source>
        <dbReference type="EMBL" id="TMI83143.1"/>
    </source>
</evidence>
<dbReference type="Pfam" id="PF09347">
    <property type="entry name" value="DUF1989"/>
    <property type="match status" value="1"/>
</dbReference>
<accession>A0A537JHX4</accession>
<name>A0A537JHX4_9BACT</name>
<dbReference type="PANTHER" id="PTHR31527">
    <property type="entry name" value="RE64534P"/>
    <property type="match status" value="1"/>
</dbReference>
<protein>
    <submittedName>
        <fullName evidence="3">Urea carboxylase-associated family protein</fullName>
    </submittedName>
</protein>
<evidence type="ECO:0000256" key="1">
    <source>
        <dbReference type="SAM" id="MobiDB-lite"/>
    </source>
</evidence>
<dbReference type="Proteomes" id="UP000320048">
    <property type="component" value="Unassembled WGS sequence"/>
</dbReference>
<dbReference type="AlphaFoldDB" id="A0A537JHX4"/>
<dbReference type="InterPro" id="IPR018959">
    <property type="entry name" value="DUF1989"/>
</dbReference>
<comment type="caution">
    <text evidence="3">The sequence shown here is derived from an EMBL/GenBank/DDBJ whole genome shotgun (WGS) entry which is preliminary data.</text>
</comment>
<evidence type="ECO:0000313" key="4">
    <source>
        <dbReference type="Proteomes" id="UP000320048"/>
    </source>
</evidence>
<gene>
    <name evidence="3" type="ORF">E6H04_03525</name>
</gene>
<evidence type="ECO:0000259" key="2">
    <source>
        <dbReference type="Pfam" id="PF09347"/>
    </source>
</evidence>
<sequence>MFRRATRKRDAERENDQQEAPAVIEHGMLITIPARRGKAERVREGQVVKVINTHGQQVVDTWAFNAHDLTECMSMEHSRAAMKKIIPAVGDTLVTNHRRPILQVVEDTTPGVHDTLLAACDRYRYEQLGCKDYHDNCTDNLAAALKALGVPTPETPAPLNLFMNIPVIDGRYVDFLPPVSRAGQYIALRARMDLIIAFSACPQDIIPINGVDRRTTEAHFSVV</sequence>
<organism evidence="3 4">
    <name type="scientific">Candidatus Segetimicrobium genomatis</name>
    <dbReference type="NCBI Taxonomy" id="2569760"/>
    <lineage>
        <taxon>Bacteria</taxon>
        <taxon>Bacillati</taxon>
        <taxon>Candidatus Sysuimicrobiota</taxon>
        <taxon>Candidatus Sysuimicrobiia</taxon>
        <taxon>Candidatus Sysuimicrobiales</taxon>
        <taxon>Candidatus Segetimicrobiaceae</taxon>
        <taxon>Candidatus Segetimicrobium</taxon>
    </lineage>
</organism>